<dbReference type="PANTHER" id="PTHR45586">
    <property type="entry name" value="TPR REPEAT-CONTAINING PROTEIN PA4667"/>
    <property type="match status" value="1"/>
</dbReference>
<accession>A0A1H4RLF6</accession>
<dbReference type="InterPro" id="IPR011990">
    <property type="entry name" value="TPR-like_helical_dom_sf"/>
</dbReference>
<evidence type="ECO:0000256" key="1">
    <source>
        <dbReference type="ARBA" id="ARBA00022737"/>
    </source>
</evidence>
<protein>
    <submittedName>
        <fullName evidence="4">Pentatricopeptide repeat domain-containing protein (PPR motif)</fullName>
    </submittedName>
</protein>
<reference evidence="4 5" key="1">
    <citation type="submission" date="2016-10" db="EMBL/GenBank/DDBJ databases">
        <authorList>
            <person name="de Groot N.N."/>
        </authorList>
    </citation>
    <scope>NUCLEOTIDE SEQUENCE [LARGE SCALE GENOMIC DNA]</scope>
    <source>
        <strain evidence="4 5">GAS522</strain>
    </source>
</reference>
<dbReference type="PROSITE" id="PS51257">
    <property type="entry name" value="PROKAR_LIPOPROTEIN"/>
    <property type="match status" value="1"/>
</dbReference>
<keyword evidence="1" id="KW-0677">Repeat</keyword>
<evidence type="ECO:0000313" key="4">
    <source>
        <dbReference type="EMBL" id="SEC32491.1"/>
    </source>
</evidence>
<feature type="repeat" description="TPR" evidence="3">
    <location>
        <begin position="749"/>
        <end position="782"/>
    </location>
</feature>
<dbReference type="SMART" id="SM00028">
    <property type="entry name" value="TPR"/>
    <property type="match status" value="11"/>
</dbReference>
<dbReference type="SUPFAM" id="SSF48452">
    <property type="entry name" value="TPR-like"/>
    <property type="match status" value="5"/>
</dbReference>
<dbReference type="AlphaFoldDB" id="A0A1H4RLF6"/>
<feature type="repeat" description="TPR" evidence="3">
    <location>
        <begin position="200"/>
        <end position="233"/>
    </location>
</feature>
<evidence type="ECO:0000256" key="3">
    <source>
        <dbReference type="PROSITE-ProRule" id="PRU00339"/>
    </source>
</evidence>
<feature type="repeat" description="TPR" evidence="3">
    <location>
        <begin position="577"/>
        <end position="610"/>
    </location>
</feature>
<dbReference type="RefSeq" id="WP_074816647.1">
    <property type="nucleotide sequence ID" value="NZ_FNTI01000001.1"/>
</dbReference>
<proteinExistence type="predicted"/>
<gene>
    <name evidence="4" type="ORF">SAMN05444171_1146</name>
</gene>
<organism evidence="4 5">
    <name type="scientific">Bradyrhizobium lablabi</name>
    <dbReference type="NCBI Taxonomy" id="722472"/>
    <lineage>
        <taxon>Bacteria</taxon>
        <taxon>Pseudomonadati</taxon>
        <taxon>Pseudomonadota</taxon>
        <taxon>Alphaproteobacteria</taxon>
        <taxon>Hyphomicrobiales</taxon>
        <taxon>Nitrobacteraceae</taxon>
        <taxon>Bradyrhizobium</taxon>
    </lineage>
</organism>
<dbReference type="EMBL" id="FNTI01000001">
    <property type="protein sequence ID" value="SEC32491.1"/>
    <property type="molecule type" value="Genomic_DNA"/>
</dbReference>
<keyword evidence="2 3" id="KW-0802">TPR repeat</keyword>
<dbReference type="Pfam" id="PF14559">
    <property type="entry name" value="TPR_19"/>
    <property type="match status" value="6"/>
</dbReference>
<sequence length="794" mass="86587">MKPWIKFFRADLAFALGLVTLVAGCGSPDQNAQKYYGRGMALIEKKDDLEARKELLQAVKYKSDKVEVWKALAGIDERTKAQSLFLDLRRIVELDPKDLDARLKLARIMIGGGAAEAALKVLEAANEDKPNAELHALRAVVFLKDKDAASAVREAQRAFEIDPANVDAVSLLASKKLADGDADGALKLLDSITIEPKDEARISLQKMQAYAKKGDLAKAESLLRKVIALNPKEPAYRTQLIQLLIAQRRFDEAEKEFRGRVSADPTNTKLGLDLVRFLNLAKGPDVARTELENRIKAGGDIFEYQVALSELNIRQNKIDEATELLKTLANGAATPDRKSIAQLKLAELYMSKANVAAAEPLIAEVIKQDRRNAGALRLRAAIKIDKSDVDGAVSDLREALNDQPKSPELLMLLAVAYERGGKNELADRQYADALKSSNSNPDVALRYVGFLQRRGDASHAEDVLTDVSGRYPNNLQVLSSLAQLRLSRQNWTGALTVADTIGKLSDGRALSDQIRASALAGQNKIDESIVALEDAHQAAPDAVQPVVSLVSAYVKQGKPDKAVTLLQDMNNKFPTNSQILVMLGQAKLTQNKDQDAIQNFKDAITKQPKDPVGYAALSDLYIRQKNYDAADNVLQAGLKELPTNVNLKLSSAGIQIQKGNHDAAISQYESILKDQPNSAVAVNNLVSLLLDYRSDKESLDRAFSLADLLKNATVPQFQDTWGWAQYRKGDYKGAIGTLEAAAAKLPDLAALHYHLGMSYKAAGEPEKAAEQLKTALSLEPDGTALKESISAAMK</sequence>
<dbReference type="PROSITE" id="PS50005">
    <property type="entry name" value="TPR"/>
    <property type="match status" value="3"/>
</dbReference>
<dbReference type="Gene3D" id="1.25.40.10">
    <property type="entry name" value="Tetratricopeptide repeat domain"/>
    <property type="match status" value="3"/>
</dbReference>
<dbReference type="InterPro" id="IPR019734">
    <property type="entry name" value="TPR_rpt"/>
</dbReference>
<dbReference type="InterPro" id="IPR051012">
    <property type="entry name" value="CellSynth/LPSAsmb/PSIAsmb"/>
</dbReference>
<name>A0A1H4RLF6_9BRAD</name>
<dbReference type="Pfam" id="PF13432">
    <property type="entry name" value="TPR_16"/>
    <property type="match status" value="1"/>
</dbReference>
<dbReference type="Proteomes" id="UP000183208">
    <property type="component" value="Unassembled WGS sequence"/>
</dbReference>
<dbReference type="OrthoDB" id="7637125at2"/>
<dbReference type="PANTHER" id="PTHR45586:SF1">
    <property type="entry name" value="LIPOPOLYSACCHARIDE ASSEMBLY PROTEIN B"/>
    <property type="match status" value="1"/>
</dbReference>
<evidence type="ECO:0000256" key="2">
    <source>
        <dbReference type="ARBA" id="ARBA00022803"/>
    </source>
</evidence>
<evidence type="ECO:0000313" key="5">
    <source>
        <dbReference type="Proteomes" id="UP000183208"/>
    </source>
</evidence>